<feature type="region of interest" description="Disordered" evidence="1">
    <location>
        <begin position="487"/>
        <end position="549"/>
    </location>
</feature>
<feature type="compositionally biased region" description="Low complexity" evidence="1">
    <location>
        <begin position="538"/>
        <end position="549"/>
    </location>
</feature>
<gene>
    <name evidence="3" type="ORF">FJZ00_07005</name>
</gene>
<feature type="domain" description="Type II secretion system protein GspE N-terminal" evidence="2">
    <location>
        <begin position="393"/>
        <end position="470"/>
    </location>
</feature>
<dbReference type="AlphaFoldDB" id="A0A937X2X3"/>
<evidence type="ECO:0000256" key="1">
    <source>
        <dbReference type="SAM" id="MobiDB-lite"/>
    </source>
</evidence>
<dbReference type="EMBL" id="VGJX01000363">
    <property type="protein sequence ID" value="MBM3274883.1"/>
    <property type="molecule type" value="Genomic_DNA"/>
</dbReference>
<name>A0A937X2X3_9BACT</name>
<accession>A0A937X2X3</accession>
<dbReference type="InterPro" id="IPR007831">
    <property type="entry name" value="T2SS_GspE_N"/>
</dbReference>
<organism evidence="3 4">
    <name type="scientific">Candidatus Tanganyikabacteria bacterium</name>
    <dbReference type="NCBI Taxonomy" id="2961651"/>
    <lineage>
        <taxon>Bacteria</taxon>
        <taxon>Bacillati</taxon>
        <taxon>Candidatus Sericytochromatia</taxon>
        <taxon>Candidatus Tanganyikabacteria</taxon>
    </lineage>
</organism>
<dbReference type="SUPFAM" id="SSF160246">
    <property type="entry name" value="EspE N-terminal domain-like"/>
    <property type="match status" value="1"/>
</dbReference>
<protein>
    <recommendedName>
        <fullName evidence="2">Type II secretion system protein GspE N-terminal domain-containing protein</fullName>
    </recommendedName>
</protein>
<comment type="caution">
    <text evidence="3">The sequence shown here is derived from an EMBL/GenBank/DDBJ whole genome shotgun (WGS) entry which is preliminary data.</text>
</comment>
<evidence type="ECO:0000313" key="4">
    <source>
        <dbReference type="Proteomes" id="UP000703893"/>
    </source>
</evidence>
<sequence>MVETGSAPDDTASFDDQLLAELLVSARLITPDQLAEAQARLATYSVDGAITLPRALVPDAVAVAVRAVEASDGSEAGTISLGEAIGDPGEWPTWSSGHFLVVHPTEPGILEAIAVAPGAALGLLPTPRGSYLYPGATPTRDLSPDTLVLFSPVSPPTAVKSRPVDLVSSPTGEFAVACNRGAGSVHVLIPNTGTQFGAIAVRAAGSKRGIGVAIHGRQAYITDGMTPRLTILELTTLKARHQTFPTGPLGPIAVTPDGQHLLMTFYKNSDELGLLTVTTHDLRVRHLLNLPGRKVATAPLEPFRITSDGALAYLVVQEGETPGRCRLVAIDLAKKKVAREMALDGLPLGLALPAPKAWLPEKPDLEQVVVELGMATHEEIRRLRDAEPSGPPLQDFRIDPQIVGQLPERMIRTMGLVPMYRDGDKLLVAMVNPRDPTGLQLAAQLAGGLVLDPIPVGEEELAAFLGDRYPLLMERYHAMRATVPAGGPAPAPGAGTPAPGTGPASAPAGDPLRSSRPLHGDEGASPGAGTAGGGSAGGVPASGVPASGV</sequence>
<feature type="non-terminal residue" evidence="3">
    <location>
        <position position="549"/>
    </location>
</feature>
<dbReference type="InterPro" id="IPR037257">
    <property type="entry name" value="T2SS_E_N_sf"/>
</dbReference>
<dbReference type="InterPro" id="IPR011044">
    <property type="entry name" value="Quino_amine_DH_bsu"/>
</dbReference>
<dbReference type="Proteomes" id="UP000703893">
    <property type="component" value="Unassembled WGS sequence"/>
</dbReference>
<dbReference type="Gene3D" id="2.130.10.10">
    <property type="entry name" value="YVTN repeat-like/Quinoprotein amine dehydrogenase"/>
    <property type="match status" value="1"/>
</dbReference>
<dbReference type="Pfam" id="PF05157">
    <property type="entry name" value="MshEN"/>
    <property type="match status" value="1"/>
</dbReference>
<proteinExistence type="predicted"/>
<dbReference type="Gene3D" id="3.30.300.160">
    <property type="entry name" value="Type II secretion system, protein E, N-terminal domain"/>
    <property type="match status" value="1"/>
</dbReference>
<feature type="compositionally biased region" description="Low complexity" evidence="1">
    <location>
        <begin position="487"/>
        <end position="511"/>
    </location>
</feature>
<evidence type="ECO:0000313" key="3">
    <source>
        <dbReference type="EMBL" id="MBM3274883.1"/>
    </source>
</evidence>
<dbReference type="InterPro" id="IPR015943">
    <property type="entry name" value="WD40/YVTN_repeat-like_dom_sf"/>
</dbReference>
<dbReference type="SUPFAM" id="SSF50969">
    <property type="entry name" value="YVTN repeat-like/Quinoprotein amine dehydrogenase"/>
    <property type="match status" value="1"/>
</dbReference>
<reference evidence="3 4" key="1">
    <citation type="submission" date="2019-03" db="EMBL/GenBank/DDBJ databases">
        <title>Lake Tanganyika Metagenome-Assembled Genomes (MAGs).</title>
        <authorList>
            <person name="Tran P."/>
        </authorList>
    </citation>
    <scope>NUCLEOTIDE SEQUENCE [LARGE SCALE GENOMIC DNA]</scope>
    <source>
        <strain evidence="3">K_DeepCast_65m_m2_236</strain>
    </source>
</reference>
<evidence type="ECO:0000259" key="2">
    <source>
        <dbReference type="Pfam" id="PF05157"/>
    </source>
</evidence>